<dbReference type="PANTHER" id="PTHR38445">
    <property type="entry name" value="HTH-TYPE TRANSCRIPTIONAL REPRESSOR YTRA"/>
    <property type="match status" value="1"/>
</dbReference>
<comment type="caution">
    <text evidence="5">The sequence shown here is derived from an EMBL/GenBank/DDBJ whole genome shotgun (WGS) entry which is preliminary data.</text>
</comment>
<evidence type="ECO:0000259" key="4">
    <source>
        <dbReference type="PROSITE" id="PS50949"/>
    </source>
</evidence>
<accession>A0A0S7XHN1</accession>
<proteinExistence type="predicted"/>
<keyword evidence="2" id="KW-0238">DNA-binding</keyword>
<dbReference type="SMART" id="SM00345">
    <property type="entry name" value="HTH_GNTR"/>
    <property type="match status" value="1"/>
</dbReference>
<reference evidence="5 6" key="1">
    <citation type="journal article" date="2015" name="Microbiome">
        <title>Genomic resolution of linkages in carbon, nitrogen, and sulfur cycling among widespread estuary sediment bacteria.</title>
        <authorList>
            <person name="Baker B.J."/>
            <person name="Lazar C.S."/>
            <person name="Teske A.P."/>
            <person name="Dick G.J."/>
        </authorList>
    </citation>
    <scope>NUCLEOTIDE SEQUENCE [LARGE SCALE GENOMIC DNA]</scope>
    <source>
        <strain evidence="5">DG_56</strain>
    </source>
</reference>
<sequence>MLLRVEINSPIPVYAQIVAQVKNGIASGVIRRGEFLPSLRDAAGSLRINPHTVAKAYRELEAEGLVRTDQGRGTHVVADVTRLSDRHRRERLARLSEQLVAEGYLLGATPGEITEAVRDELTEMLPIFQSRTAGRREDES</sequence>
<dbReference type="Proteomes" id="UP000052020">
    <property type="component" value="Unassembled WGS sequence"/>
</dbReference>
<dbReference type="AlphaFoldDB" id="A0A0S7XHN1"/>
<keyword evidence="1" id="KW-0805">Transcription regulation</keyword>
<name>A0A0S7XHN1_9BACT</name>
<dbReference type="GO" id="GO:0003700">
    <property type="term" value="F:DNA-binding transcription factor activity"/>
    <property type="evidence" value="ECO:0007669"/>
    <property type="project" value="InterPro"/>
</dbReference>
<keyword evidence="3" id="KW-0804">Transcription</keyword>
<evidence type="ECO:0000313" key="5">
    <source>
        <dbReference type="EMBL" id="KPJ61957.1"/>
    </source>
</evidence>
<gene>
    <name evidence="5" type="ORF">AMK68_05490</name>
</gene>
<feature type="domain" description="HTH gntR-type" evidence="4">
    <location>
        <begin position="11"/>
        <end position="79"/>
    </location>
</feature>
<dbReference type="SUPFAM" id="SSF46785">
    <property type="entry name" value="Winged helix' DNA-binding domain"/>
    <property type="match status" value="1"/>
</dbReference>
<evidence type="ECO:0000313" key="6">
    <source>
        <dbReference type="Proteomes" id="UP000052020"/>
    </source>
</evidence>
<dbReference type="PROSITE" id="PS50949">
    <property type="entry name" value="HTH_GNTR"/>
    <property type="match status" value="1"/>
</dbReference>
<evidence type="ECO:0000256" key="1">
    <source>
        <dbReference type="ARBA" id="ARBA00023015"/>
    </source>
</evidence>
<dbReference type="GO" id="GO:0003677">
    <property type="term" value="F:DNA binding"/>
    <property type="evidence" value="ECO:0007669"/>
    <property type="project" value="UniProtKB-KW"/>
</dbReference>
<dbReference type="EMBL" id="LIZY01000137">
    <property type="protein sequence ID" value="KPJ61957.1"/>
    <property type="molecule type" value="Genomic_DNA"/>
</dbReference>
<dbReference type="InterPro" id="IPR000524">
    <property type="entry name" value="Tscrpt_reg_HTH_GntR"/>
</dbReference>
<dbReference type="PANTHER" id="PTHR38445:SF9">
    <property type="entry name" value="HTH-TYPE TRANSCRIPTIONAL REPRESSOR YTRA"/>
    <property type="match status" value="1"/>
</dbReference>
<organism evidence="5 6">
    <name type="scientific">candidate division KD3-62 bacterium DG_56</name>
    <dbReference type="NCBI Taxonomy" id="1704032"/>
    <lineage>
        <taxon>Bacteria</taxon>
        <taxon>candidate division KD3-62</taxon>
    </lineage>
</organism>
<dbReference type="InterPro" id="IPR036390">
    <property type="entry name" value="WH_DNA-bd_sf"/>
</dbReference>
<dbReference type="CDD" id="cd07377">
    <property type="entry name" value="WHTH_GntR"/>
    <property type="match status" value="1"/>
</dbReference>
<dbReference type="Gene3D" id="1.10.10.10">
    <property type="entry name" value="Winged helix-like DNA-binding domain superfamily/Winged helix DNA-binding domain"/>
    <property type="match status" value="1"/>
</dbReference>
<dbReference type="Pfam" id="PF00392">
    <property type="entry name" value="GntR"/>
    <property type="match status" value="1"/>
</dbReference>
<evidence type="ECO:0000256" key="3">
    <source>
        <dbReference type="ARBA" id="ARBA00023163"/>
    </source>
</evidence>
<evidence type="ECO:0000256" key="2">
    <source>
        <dbReference type="ARBA" id="ARBA00023125"/>
    </source>
</evidence>
<dbReference type="InterPro" id="IPR036388">
    <property type="entry name" value="WH-like_DNA-bd_sf"/>
</dbReference>
<protein>
    <recommendedName>
        <fullName evidence="4">HTH gntR-type domain-containing protein</fullName>
    </recommendedName>
</protein>